<feature type="region of interest" description="Disordered" evidence="1">
    <location>
        <begin position="1"/>
        <end position="23"/>
    </location>
</feature>
<name>A0A545AMM9_9ACTN</name>
<feature type="transmembrane region" description="Helical" evidence="2">
    <location>
        <begin position="223"/>
        <end position="255"/>
    </location>
</feature>
<comment type="caution">
    <text evidence="3">The sequence shown here is derived from an EMBL/GenBank/DDBJ whole genome shotgun (WGS) entry which is preliminary data.</text>
</comment>
<feature type="transmembrane region" description="Helical" evidence="2">
    <location>
        <begin position="144"/>
        <end position="166"/>
    </location>
</feature>
<feature type="transmembrane region" description="Helical" evidence="2">
    <location>
        <begin position="411"/>
        <end position="432"/>
    </location>
</feature>
<feature type="transmembrane region" description="Helical" evidence="2">
    <location>
        <begin position="495"/>
        <end position="514"/>
    </location>
</feature>
<evidence type="ECO:0000256" key="1">
    <source>
        <dbReference type="SAM" id="MobiDB-lite"/>
    </source>
</evidence>
<keyword evidence="4" id="KW-1185">Reference proteome</keyword>
<feature type="transmembrane region" description="Helical" evidence="2">
    <location>
        <begin position="521"/>
        <end position="541"/>
    </location>
</feature>
<feature type="transmembrane region" description="Helical" evidence="2">
    <location>
        <begin position="343"/>
        <end position="360"/>
    </location>
</feature>
<feature type="region of interest" description="Disordered" evidence="1">
    <location>
        <begin position="953"/>
        <end position="987"/>
    </location>
</feature>
<sequence>MSATQELTDQAPEVADEPSPKARRWWRRRPDALSAVVVFAIALFALAGIGSPLWGQTSMTETGLLGRVSPYTDTTFLNTPRQTLDLGDTVDAAIPNAALFGDAIRDGEWPSWNPYVLGGGTLGGTPNAGMASPVAVPFWFLPAWLAPTYMLVLELIVAIGGTYLFLRRLRLGKPAALLGGLAFATSAFMVVWLNWPQTRVAAFIPALFWSLEMVVQNRRIRDMALVALSVAAMLLGGFPAVTGYALGTGALYVLARSGWGRRAFATWVRAFVAVGAGAALVAIQLGPWVSVMSTVLVRGRAQTPDQHIPTQVLLTSIAPYVFGTVRPGQGPAWYEARIFLEEVSYVGAGVAVLAVVAVALARSGRATLPRGVWWFFVVLTGAWGVVIYLGGPPLEILQKLPYLFSDNAVERARSILGFLIAVLAAVGFQVLLDRSRSYRPLADRRRLVWGVLVWGGVAVAGAGLYFMARRFALVHDAGWGFPGGGPHLGWLNRELAIGLMFVAVAMGAAFWLWFFPRPALLRFAAAALLPLLVAGQGALWVHNYWPRTDPKDFYPVTDVHRYLSANLGHERFWGSNGAVLGGVHQVDELRGLQGHSFIETRFAEMLDKLPGYQFSAPPKPATFLWPQPLNDGTSPTSPLLDRLSIAEYVTPPTQIPYGPQKVDVGDGSTYTLAPGKPVTVPVPVTGAFRGIGITPTGPGITGTLHRHITVTVRDATGRVVASATRLDRYLTAGKQFYVPLAGEDVAAGTSLTASVSLDHGPAIPLLARAGAPAISVVSSTNDGLKLVFDGDSEIYQRTTALPRARWASSTVVEPSGPKRLDLLASGTLAADAVVLDAPGPAADGKPADVRWDVDGYDEFKLSVDAAGAGYLVLADAIQPTWQVTVDGERADLVRADHGLAAVHVPAGKHVVDFRYGPKYADLGAWVSGITLAIVIGAVAIEWWYLRRRRSAGPAEEATAPEAPPAAAPSGAVDDPLPAPGSGPDAPH</sequence>
<dbReference type="EMBL" id="VIRS01000017">
    <property type="protein sequence ID" value="TQS42572.1"/>
    <property type="molecule type" value="Genomic_DNA"/>
</dbReference>
<evidence type="ECO:0000256" key="2">
    <source>
        <dbReference type="SAM" id="Phobius"/>
    </source>
</evidence>
<keyword evidence="2" id="KW-1133">Transmembrane helix</keyword>
<accession>A0A545AMM9</accession>
<dbReference type="RefSeq" id="WP_142706880.1">
    <property type="nucleotide sequence ID" value="NZ_VIRS01000017.1"/>
</dbReference>
<dbReference type="InParanoid" id="A0A545AMM9"/>
<keyword evidence="2" id="KW-0472">Membrane</keyword>
<dbReference type="InterPro" id="IPR018580">
    <property type="entry name" value="Uncharacterised_YfhO"/>
</dbReference>
<feature type="transmembrane region" description="Helical" evidence="2">
    <location>
        <begin position="32"/>
        <end position="54"/>
    </location>
</feature>
<dbReference type="Proteomes" id="UP000317982">
    <property type="component" value="Unassembled WGS sequence"/>
</dbReference>
<feature type="transmembrane region" description="Helical" evidence="2">
    <location>
        <begin position="447"/>
        <end position="468"/>
    </location>
</feature>
<dbReference type="OrthoDB" id="3752109at2"/>
<proteinExistence type="predicted"/>
<dbReference type="PANTHER" id="PTHR38454">
    <property type="entry name" value="INTEGRAL MEMBRANE PROTEIN-RELATED"/>
    <property type="match status" value="1"/>
</dbReference>
<gene>
    <name evidence="3" type="ORF">FL583_23035</name>
</gene>
<evidence type="ECO:0000313" key="3">
    <source>
        <dbReference type="EMBL" id="TQS42572.1"/>
    </source>
</evidence>
<feature type="transmembrane region" description="Helical" evidence="2">
    <location>
        <begin position="372"/>
        <end position="391"/>
    </location>
</feature>
<feature type="transmembrane region" description="Helical" evidence="2">
    <location>
        <begin position="267"/>
        <end position="289"/>
    </location>
</feature>
<feature type="transmembrane region" description="Helical" evidence="2">
    <location>
        <begin position="922"/>
        <end position="945"/>
    </location>
</feature>
<reference evidence="3 4" key="1">
    <citation type="submission" date="2019-07" db="EMBL/GenBank/DDBJ databases">
        <title>Cryptosporangium phraense sp. nov., isolated from plant litter.</title>
        <authorList>
            <person name="Suriyachadkun C."/>
        </authorList>
    </citation>
    <scope>NUCLEOTIDE SEQUENCE [LARGE SCALE GENOMIC DNA]</scope>
    <source>
        <strain evidence="3 4">A-T 5661</strain>
    </source>
</reference>
<protein>
    <submittedName>
        <fullName evidence="3">YfhO family protein</fullName>
    </submittedName>
</protein>
<evidence type="ECO:0000313" key="4">
    <source>
        <dbReference type="Proteomes" id="UP000317982"/>
    </source>
</evidence>
<dbReference type="AlphaFoldDB" id="A0A545AMM9"/>
<feature type="transmembrane region" description="Helical" evidence="2">
    <location>
        <begin position="175"/>
        <end position="195"/>
    </location>
</feature>
<organism evidence="3 4">
    <name type="scientific">Cryptosporangium phraense</name>
    <dbReference type="NCBI Taxonomy" id="2593070"/>
    <lineage>
        <taxon>Bacteria</taxon>
        <taxon>Bacillati</taxon>
        <taxon>Actinomycetota</taxon>
        <taxon>Actinomycetes</taxon>
        <taxon>Cryptosporangiales</taxon>
        <taxon>Cryptosporangiaceae</taxon>
        <taxon>Cryptosporangium</taxon>
    </lineage>
</organism>
<dbReference type="PANTHER" id="PTHR38454:SF1">
    <property type="entry name" value="INTEGRAL MEMBRANE PROTEIN"/>
    <property type="match status" value="1"/>
</dbReference>
<keyword evidence="2" id="KW-0812">Transmembrane</keyword>